<dbReference type="GO" id="GO:0003723">
    <property type="term" value="F:RNA binding"/>
    <property type="evidence" value="ECO:0007669"/>
    <property type="project" value="TreeGrafter"/>
</dbReference>
<keyword evidence="4" id="KW-1185">Reference proteome</keyword>
<dbReference type="GO" id="GO:0006405">
    <property type="term" value="P:RNA export from nucleus"/>
    <property type="evidence" value="ECO:0007669"/>
    <property type="project" value="TreeGrafter"/>
</dbReference>
<sequence length="700" mass="76507">TSSGIGTGLATNRVVIATKSPAQTAAVDALRQQRHRAMEVYGLYLELLTIFITHPSVVVGTYAASTIKMALSTPALVQNAPEFKGYDLLLAALPSVLQGVVMLAMKSDGPDTSASADTPVAVYLLMDFDDVNAFSAFHSTARSNALQLAQAMATIAPVEAFELLIGYLSELANEIAALDASTVQMPEVPLENRRKWEALSVIFGKTVTGMLEARTKLLSEKQDSPIRATAIATIENSIQNSYPALVAFAPRVHSMMAAHLNTLSSYLPYLAINPSHLMSYIDMLFSHLLKPAVNTVGNQSAVGGRPKTVDGVFDVEEVGQLLVRRSACKYFIRACKDTNGQMLSLAEECVRKVDSMWSNQLLSWGERGLLIEGLFLVSNHITDSAQQSEFLNQVAGDTINRWTTNELTRGVASAASFVSYIGIDALDPSEDALTHRETMIGCVKVIYGASMRLTTPHRPPTHMAQARAQAIGSTSTPQDVFAPVLLAVLPNLLSMIRCVHELWTVQGRTHIHPQLHGVLEMSKEEAALRLGGFLSNNAEKRRGSKDTDNNAQITFKTGIDSVRNFLDNMRDNSYLALKYMLGRAVFYTIPDISGILLETVFNGMDQMQLKHVRFVTKNVVHTLVDNCPAQHHRTILSSLLPGYISFITQLLDEQWSEFMRRVPDLRAGGGLEGGLPNDRDSTRGTENEEVLAVLECLCVA</sequence>
<organism evidence="3 4">
    <name type="scientific">Sphaeroforma arctica JP610</name>
    <dbReference type="NCBI Taxonomy" id="667725"/>
    <lineage>
        <taxon>Eukaryota</taxon>
        <taxon>Ichthyosporea</taxon>
        <taxon>Ichthyophonida</taxon>
        <taxon>Sphaeroforma</taxon>
    </lineage>
</organism>
<dbReference type="Proteomes" id="UP000054560">
    <property type="component" value="Unassembled WGS sequence"/>
</dbReference>
<gene>
    <name evidence="3" type="ORF">SARC_10441</name>
</gene>
<dbReference type="InterPro" id="IPR016024">
    <property type="entry name" value="ARM-type_fold"/>
</dbReference>
<dbReference type="PANTHER" id="PTHR11223:SF3">
    <property type="entry name" value="EXPORTIN-5"/>
    <property type="match status" value="1"/>
</dbReference>
<dbReference type="SUPFAM" id="SSF48371">
    <property type="entry name" value="ARM repeat"/>
    <property type="match status" value="1"/>
</dbReference>
<dbReference type="GO" id="GO:0042565">
    <property type="term" value="C:RNA nuclear export complex"/>
    <property type="evidence" value="ECO:0007669"/>
    <property type="project" value="TreeGrafter"/>
</dbReference>
<proteinExistence type="predicted"/>
<keyword evidence="1" id="KW-0812">Transmembrane</keyword>
<dbReference type="eggNOG" id="KOG2020">
    <property type="taxonomic scope" value="Eukaryota"/>
</dbReference>
<dbReference type="AlphaFoldDB" id="A0A0L0FJZ7"/>
<dbReference type="InterPro" id="IPR011989">
    <property type="entry name" value="ARM-like"/>
</dbReference>
<feature type="domain" description="Exportin-5 C-terminal" evidence="2">
    <location>
        <begin position="38"/>
        <end position="661"/>
    </location>
</feature>
<dbReference type="RefSeq" id="XP_014150994.1">
    <property type="nucleotide sequence ID" value="XM_014295519.1"/>
</dbReference>
<keyword evidence="1" id="KW-0472">Membrane</keyword>
<dbReference type="PANTHER" id="PTHR11223">
    <property type="entry name" value="EXPORTIN 1/5"/>
    <property type="match status" value="1"/>
</dbReference>
<name>A0A0L0FJZ7_9EUKA</name>
<evidence type="ECO:0000259" key="2">
    <source>
        <dbReference type="Pfam" id="PF19273"/>
    </source>
</evidence>
<protein>
    <recommendedName>
        <fullName evidence="2">Exportin-5 C-terminal domain-containing protein</fullName>
    </recommendedName>
</protein>
<feature type="transmembrane region" description="Helical" evidence="1">
    <location>
        <begin position="41"/>
        <end position="65"/>
    </location>
</feature>
<dbReference type="Gene3D" id="1.25.10.10">
    <property type="entry name" value="Leucine-rich Repeat Variant"/>
    <property type="match status" value="1"/>
</dbReference>
<dbReference type="STRING" id="667725.A0A0L0FJZ7"/>
<dbReference type="GO" id="GO:0005049">
    <property type="term" value="F:nuclear export signal receptor activity"/>
    <property type="evidence" value="ECO:0007669"/>
    <property type="project" value="InterPro"/>
</dbReference>
<dbReference type="EMBL" id="KQ242846">
    <property type="protein sequence ID" value="KNC77092.1"/>
    <property type="molecule type" value="Genomic_DNA"/>
</dbReference>
<dbReference type="OrthoDB" id="2215036at2759"/>
<evidence type="ECO:0000313" key="3">
    <source>
        <dbReference type="EMBL" id="KNC77092.1"/>
    </source>
</evidence>
<dbReference type="GO" id="GO:0005737">
    <property type="term" value="C:cytoplasm"/>
    <property type="evidence" value="ECO:0007669"/>
    <property type="project" value="TreeGrafter"/>
</dbReference>
<dbReference type="Pfam" id="PF19273">
    <property type="entry name" value="Exportin-5"/>
    <property type="match status" value="1"/>
</dbReference>
<dbReference type="InterPro" id="IPR045065">
    <property type="entry name" value="XPO1/5"/>
</dbReference>
<reference evidence="3 4" key="1">
    <citation type="submission" date="2011-02" db="EMBL/GenBank/DDBJ databases">
        <title>The Genome Sequence of Sphaeroforma arctica JP610.</title>
        <authorList>
            <consortium name="The Broad Institute Genome Sequencing Platform"/>
            <person name="Russ C."/>
            <person name="Cuomo C."/>
            <person name="Young S.K."/>
            <person name="Zeng Q."/>
            <person name="Gargeya S."/>
            <person name="Alvarado L."/>
            <person name="Berlin A."/>
            <person name="Chapman S.B."/>
            <person name="Chen Z."/>
            <person name="Freedman E."/>
            <person name="Gellesch M."/>
            <person name="Goldberg J."/>
            <person name="Griggs A."/>
            <person name="Gujja S."/>
            <person name="Heilman E."/>
            <person name="Heiman D."/>
            <person name="Howarth C."/>
            <person name="Mehta T."/>
            <person name="Neiman D."/>
            <person name="Pearson M."/>
            <person name="Roberts A."/>
            <person name="Saif S."/>
            <person name="Shea T."/>
            <person name="Shenoy N."/>
            <person name="Sisk P."/>
            <person name="Stolte C."/>
            <person name="Sykes S."/>
            <person name="White J."/>
            <person name="Yandava C."/>
            <person name="Burger G."/>
            <person name="Gray M.W."/>
            <person name="Holland P.W.H."/>
            <person name="King N."/>
            <person name="Lang F.B.F."/>
            <person name="Roger A.J."/>
            <person name="Ruiz-Trillo I."/>
            <person name="Haas B."/>
            <person name="Nusbaum C."/>
            <person name="Birren B."/>
        </authorList>
    </citation>
    <scope>NUCLEOTIDE SEQUENCE [LARGE SCALE GENOMIC DNA]</scope>
    <source>
        <strain evidence="3 4">JP610</strain>
    </source>
</reference>
<feature type="non-terminal residue" evidence="3">
    <location>
        <position position="1"/>
    </location>
</feature>
<keyword evidence="1" id="KW-1133">Transmembrane helix</keyword>
<dbReference type="GeneID" id="25910945"/>
<dbReference type="GO" id="GO:0006611">
    <property type="term" value="P:protein export from nucleus"/>
    <property type="evidence" value="ECO:0007669"/>
    <property type="project" value="InterPro"/>
</dbReference>
<evidence type="ECO:0000313" key="4">
    <source>
        <dbReference type="Proteomes" id="UP000054560"/>
    </source>
</evidence>
<dbReference type="GO" id="GO:0005634">
    <property type="term" value="C:nucleus"/>
    <property type="evidence" value="ECO:0007669"/>
    <property type="project" value="TreeGrafter"/>
</dbReference>
<dbReference type="InterPro" id="IPR045478">
    <property type="entry name" value="Exportin-5_C"/>
</dbReference>
<evidence type="ECO:0000256" key="1">
    <source>
        <dbReference type="SAM" id="Phobius"/>
    </source>
</evidence>
<accession>A0A0L0FJZ7</accession>